<evidence type="ECO:0000256" key="3">
    <source>
        <dbReference type="ARBA" id="ARBA00023002"/>
    </source>
</evidence>
<accession>A0A3A4NU12</accession>
<dbReference type="GO" id="GO:0008270">
    <property type="term" value="F:zinc ion binding"/>
    <property type="evidence" value="ECO:0007669"/>
    <property type="project" value="InterPro"/>
</dbReference>
<evidence type="ECO:0000256" key="1">
    <source>
        <dbReference type="ARBA" id="ARBA00022723"/>
    </source>
</evidence>
<dbReference type="Pfam" id="PF08240">
    <property type="entry name" value="ADH_N"/>
    <property type="match status" value="1"/>
</dbReference>
<dbReference type="EMBL" id="QZKU01000059">
    <property type="protein sequence ID" value="RJP22309.1"/>
    <property type="molecule type" value="Genomic_DNA"/>
</dbReference>
<evidence type="ECO:0000313" key="7">
    <source>
        <dbReference type="Proteomes" id="UP000265882"/>
    </source>
</evidence>
<evidence type="ECO:0000256" key="4">
    <source>
        <dbReference type="RuleBase" id="RU361277"/>
    </source>
</evidence>
<dbReference type="InterPro" id="IPR020843">
    <property type="entry name" value="ER"/>
</dbReference>
<keyword evidence="2 4" id="KW-0862">Zinc</keyword>
<gene>
    <name evidence="6" type="ORF">C4520_08345</name>
</gene>
<dbReference type="InterPro" id="IPR050129">
    <property type="entry name" value="Zn_alcohol_dh"/>
</dbReference>
<comment type="cofactor">
    <cofactor evidence="4">
        <name>Zn(2+)</name>
        <dbReference type="ChEBI" id="CHEBI:29105"/>
    </cofactor>
</comment>
<dbReference type="InterPro" id="IPR013154">
    <property type="entry name" value="ADH-like_N"/>
</dbReference>
<dbReference type="InterPro" id="IPR002328">
    <property type="entry name" value="ADH_Zn_CS"/>
</dbReference>
<dbReference type="Proteomes" id="UP000265882">
    <property type="component" value="Unassembled WGS sequence"/>
</dbReference>
<dbReference type="InterPro" id="IPR053539">
    <property type="entry name" value="Scyllo-inosose_DH"/>
</dbReference>
<dbReference type="InterPro" id="IPR011032">
    <property type="entry name" value="GroES-like_sf"/>
</dbReference>
<keyword evidence="1 4" id="KW-0479">Metal-binding</keyword>
<evidence type="ECO:0000256" key="2">
    <source>
        <dbReference type="ARBA" id="ARBA00022833"/>
    </source>
</evidence>
<dbReference type="SMART" id="SM00829">
    <property type="entry name" value="PKS_ER"/>
    <property type="match status" value="1"/>
</dbReference>
<dbReference type="InterPro" id="IPR036291">
    <property type="entry name" value="NAD(P)-bd_dom_sf"/>
</dbReference>
<proteinExistence type="inferred from homology"/>
<keyword evidence="3" id="KW-0560">Oxidoreductase</keyword>
<dbReference type="PANTHER" id="PTHR43401">
    <property type="entry name" value="L-THREONINE 3-DEHYDROGENASE"/>
    <property type="match status" value="1"/>
</dbReference>
<dbReference type="Gene3D" id="3.90.180.10">
    <property type="entry name" value="Medium-chain alcohol dehydrogenases, catalytic domain"/>
    <property type="match status" value="1"/>
</dbReference>
<dbReference type="SUPFAM" id="SSF51735">
    <property type="entry name" value="NAD(P)-binding Rossmann-fold domains"/>
    <property type="match status" value="1"/>
</dbReference>
<dbReference type="GO" id="GO:0016616">
    <property type="term" value="F:oxidoreductase activity, acting on the CH-OH group of donors, NAD or NADP as acceptor"/>
    <property type="evidence" value="ECO:0007669"/>
    <property type="project" value="UniProtKB-ARBA"/>
</dbReference>
<evidence type="ECO:0000259" key="5">
    <source>
        <dbReference type="SMART" id="SM00829"/>
    </source>
</evidence>
<organism evidence="6 7">
    <name type="scientific">Abyssobacteria bacterium (strain SURF_5)</name>
    <dbReference type="NCBI Taxonomy" id="2093360"/>
    <lineage>
        <taxon>Bacteria</taxon>
        <taxon>Pseudomonadati</taxon>
        <taxon>Candidatus Hydrogenedentota</taxon>
        <taxon>Candidatus Abyssobacteria</taxon>
    </lineage>
</organism>
<dbReference type="Gene3D" id="3.40.50.720">
    <property type="entry name" value="NAD(P)-binding Rossmann-like Domain"/>
    <property type="match status" value="1"/>
</dbReference>
<dbReference type="NCBIfam" id="NF041097">
    <property type="entry name" value="keto_inos_dh_IolM"/>
    <property type="match status" value="1"/>
</dbReference>
<name>A0A3A4NU12_ABYX5</name>
<comment type="similarity">
    <text evidence="4">Belongs to the zinc-containing alcohol dehydrogenase family.</text>
</comment>
<reference evidence="6 7" key="1">
    <citation type="journal article" date="2017" name="ISME J.">
        <title>Energy and carbon metabolisms in a deep terrestrial subsurface fluid microbial community.</title>
        <authorList>
            <person name="Momper L."/>
            <person name="Jungbluth S.P."/>
            <person name="Lee M.D."/>
            <person name="Amend J.P."/>
        </authorList>
    </citation>
    <scope>NUCLEOTIDE SEQUENCE [LARGE SCALE GENOMIC DNA]</scope>
    <source>
        <strain evidence="6">SURF_5</strain>
    </source>
</reference>
<dbReference type="Pfam" id="PF00107">
    <property type="entry name" value="ADH_zinc_N"/>
    <property type="match status" value="1"/>
</dbReference>
<dbReference type="AlphaFoldDB" id="A0A3A4NU12"/>
<dbReference type="SUPFAM" id="SSF50129">
    <property type="entry name" value="GroES-like"/>
    <property type="match status" value="1"/>
</dbReference>
<dbReference type="PROSITE" id="PS00059">
    <property type="entry name" value="ADH_ZINC"/>
    <property type="match status" value="1"/>
</dbReference>
<protein>
    <submittedName>
        <fullName evidence="6">Alcohol dehydrogenase</fullName>
    </submittedName>
</protein>
<dbReference type="PANTHER" id="PTHR43401:SF2">
    <property type="entry name" value="L-THREONINE 3-DEHYDROGENASE"/>
    <property type="match status" value="1"/>
</dbReference>
<feature type="domain" description="Enoyl reductase (ER)" evidence="5">
    <location>
        <begin position="36"/>
        <end position="383"/>
    </location>
</feature>
<dbReference type="InterPro" id="IPR013149">
    <property type="entry name" value="ADH-like_C"/>
</dbReference>
<comment type="caution">
    <text evidence="6">The sequence shown here is derived from an EMBL/GenBank/DDBJ whole genome shotgun (WGS) entry which is preliminary data.</text>
</comment>
<evidence type="ECO:0000313" key="6">
    <source>
        <dbReference type="EMBL" id="RJP22309.1"/>
    </source>
</evidence>
<sequence length="385" mass="41734">MKAVVASAEKQPRRDYVLSEFEKSTGKAIQGFKVWKNPSLEVKEVSDPRPGPTDVIVEVKAAGICGSDVHFYETTSDGYILYPGLTKFPVIIGHEFAGEIVEVGAGVRDFRVGDRVTAEEMVWCGYCRACRDGYPNHCHNLEEIGFTIDGADAKYVAVPFRLCWKVESLFEHYPSSETAWEVAATTEPTCVAYNGIFERAGGFRPGAHVVIYGGGPIGLAAVALCRTAGAASITCFELSAKRRTLAAQMGADHVFDPRSVVPHQVVLDVTNGEGADLQVEAAGSPTKTIPQMERALAINGKVCVIGRAAEPVPTFFETYQVRRSQIYGSQGHSGHGTFPSVIRLMGAGRVDTSPMITARFPLTKAVDAIKFLSENRDEGKIMLRP</sequence>